<sequence>MVPMWLHWLAIVSVAAGIVCAVWIALDERKHPQHMWIMNLVWPLVALSGSLFVLWAYHRIGRNVSSGEGGQEGGHGDSSFPVSVGKGTSHCGAGCTLGDIVAEWLVVLVPVIAVWFGYRSIFSEKMFAVWIVDYLFAFGFGIAFQYYSIKPMRGLSPWQGLVAAVKADALSLTAWQVGMYGFMAVAHFWLFGALLGAKLEVVSIEFWFMMQIAMICGFVTAYPVNWWLIRSGIKEAM</sequence>
<evidence type="ECO:0000313" key="3">
    <source>
        <dbReference type="EMBL" id="MDQ0313572.1"/>
    </source>
</evidence>
<dbReference type="Proteomes" id="UP001229244">
    <property type="component" value="Unassembled WGS sequence"/>
</dbReference>
<dbReference type="EMBL" id="JAUSUL010000001">
    <property type="protein sequence ID" value="MDQ0313572.1"/>
    <property type="molecule type" value="Genomic_DNA"/>
</dbReference>
<feature type="transmembrane region" description="Helical" evidence="1">
    <location>
        <begin position="6"/>
        <end position="26"/>
    </location>
</feature>
<evidence type="ECO:0000259" key="2">
    <source>
        <dbReference type="Pfam" id="PF14342"/>
    </source>
</evidence>
<evidence type="ECO:0000313" key="4">
    <source>
        <dbReference type="Proteomes" id="UP001229244"/>
    </source>
</evidence>
<gene>
    <name evidence="3" type="ORF">J2S73_000009</name>
</gene>
<proteinExistence type="predicted"/>
<dbReference type="RefSeq" id="WP_306883375.1">
    <property type="nucleotide sequence ID" value="NZ_JAUSUL010000001.1"/>
</dbReference>
<reference evidence="3" key="1">
    <citation type="submission" date="2023-07" db="EMBL/GenBank/DDBJ databases">
        <title>Genomic Encyclopedia of Type Strains, Phase IV (KMG-IV): sequencing the most valuable type-strain genomes for metagenomic binning, comparative biology and taxonomic classification.</title>
        <authorList>
            <person name="Goeker M."/>
        </authorList>
    </citation>
    <scope>NUCLEOTIDE SEQUENCE</scope>
    <source>
        <strain evidence="3">DSM 21202</strain>
    </source>
</reference>
<feature type="transmembrane region" description="Helical" evidence="1">
    <location>
        <begin position="38"/>
        <end position="57"/>
    </location>
</feature>
<dbReference type="Pfam" id="PF14342">
    <property type="entry name" value="DUF4396"/>
    <property type="match status" value="1"/>
</dbReference>
<feature type="domain" description="DUF4396" evidence="2">
    <location>
        <begin position="84"/>
        <end position="234"/>
    </location>
</feature>
<feature type="transmembrane region" description="Helical" evidence="1">
    <location>
        <begin position="206"/>
        <end position="229"/>
    </location>
</feature>
<evidence type="ECO:0000256" key="1">
    <source>
        <dbReference type="SAM" id="Phobius"/>
    </source>
</evidence>
<name>A0AAE4AQW8_9HYPH</name>
<keyword evidence="1" id="KW-1133">Transmembrane helix</keyword>
<protein>
    <recommendedName>
        <fullName evidence="2">DUF4396 domain-containing protein</fullName>
    </recommendedName>
</protein>
<keyword evidence="4" id="KW-1185">Reference proteome</keyword>
<organism evidence="3 4">
    <name type="scientific">Amorphus orientalis</name>
    <dbReference type="NCBI Taxonomy" id="649198"/>
    <lineage>
        <taxon>Bacteria</taxon>
        <taxon>Pseudomonadati</taxon>
        <taxon>Pseudomonadota</taxon>
        <taxon>Alphaproteobacteria</taxon>
        <taxon>Hyphomicrobiales</taxon>
        <taxon>Amorphaceae</taxon>
        <taxon>Amorphus</taxon>
    </lineage>
</organism>
<keyword evidence="1" id="KW-0812">Transmembrane</keyword>
<keyword evidence="1" id="KW-0472">Membrane</keyword>
<feature type="transmembrane region" description="Helical" evidence="1">
    <location>
        <begin position="127"/>
        <end position="149"/>
    </location>
</feature>
<comment type="caution">
    <text evidence="3">The sequence shown here is derived from an EMBL/GenBank/DDBJ whole genome shotgun (WGS) entry which is preliminary data.</text>
</comment>
<feature type="transmembrane region" description="Helical" evidence="1">
    <location>
        <begin position="169"/>
        <end position="194"/>
    </location>
</feature>
<dbReference type="AlphaFoldDB" id="A0AAE4AQW8"/>
<feature type="transmembrane region" description="Helical" evidence="1">
    <location>
        <begin position="100"/>
        <end position="118"/>
    </location>
</feature>
<accession>A0AAE4AQW8</accession>
<dbReference type="InterPro" id="IPR025509">
    <property type="entry name" value="DUF4396"/>
</dbReference>